<dbReference type="eggNOG" id="ENOG5032ZZD">
    <property type="taxonomic scope" value="Bacteria"/>
</dbReference>
<dbReference type="OrthoDB" id="5522885at2"/>
<protein>
    <recommendedName>
        <fullName evidence="4">DUF3302 domain-containing protein</fullName>
    </recommendedName>
</protein>
<dbReference type="EMBL" id="CP003346">
    <property type="protein sequence ID" value="AGA79143.1"/>
    <property type="molecule type" value="Genomic_DNA"/>
</dbReference>
<accession>L0G1G6</accession>
<dbReference type="PATRIC" id="fig|926556.3.peg.3069"/>
<gene>
    <name evidence="2" type="ordered locus">Echvi_2904</name>
</gene>
<feature type="transmembrane region" description="Helical" evidence="1">
    <location>
        <begin position="77"/>
        <end position="97"/>
    </location>
</feature>
<dbReference type="KEGG" id="evi:Echvi_2904"/>
<name>L0G1G6_ECHVK</name>
<keyword evidence="1" id="KW-1133">Transmembrane helix</keyword>
<dbReference type="Proteomes" id="UP000010796">
    <property type="component" value="Chromosome"/>
</dbReference>
<keyword evidence="3" id="KW-1185">Reference proteome</keyword>
<evidence type="ECO:0000313" key="2">
    <source>
        <dbReference type="EMBL" id="AGA79143.1"/>
    </source>
</evidence>
<sequence>MKSSSFTNKLLMLTIGISLSPSFLYASAFEDKIADVISWVALIVAPIVGIGAFLMVHVLPEKIAEKRKHPQAQAIKTLCLLSLLFGGMLWPIAWLWAYTKPVFYKMAYGTDEGDYHEQSFSEFKAEKNKNQDSKDT</sequence>
<keyword evidence="1" id="KW-0812">Transmembrane</keyword>
<organism evidence="2 3">
    <name type="scientific">Echinicola vietnamensis (strain DSM 17526 / LMG 23754 / KMM 6221)</name>
    <dbReference type="NCBI Taxonomy" id="926556"/>
    <lineage>
        <taxon>Bacteria</taxon>
        <taxon>Pseudomonadati</taxon>
        <taxon>Bacteroidota</taxon>
        <taxon>Cytophagia</taxon>
        <taxon>Cytophagales</taxon>
        <taxon>Cyclobacteriaceae</taxon>
        <taxon>Echinicola</taxon>
    </lineage>
</organism>
<dbReference type="Pfam" id="PF11742">
    <property type="entry name" value="DUF3302"/>
    <property type="match status" value="1"/>
</dbReference>
<proteinExistence type="predicted"/>
<keyword evidence="1" id="KW-0472">Membrane</keyword>
<dbReference type="InterPro" id="IPR011223">
    <property type="entry name" value="UCP028770"/>
</dbReference>
<evidence type="ECO:0000256" key="1">
    <source>
        <dbReference type="SAM" id="Phobius"/>
    </source>
</evidence>
<dbReference type="AlphaFoldDB" id="L0G1G6"/>
<evidence type="ECO:0000313" key="3">
    <source>
        <dbReference type="Proteomes" id="UP000010796"/>
    </source>
</evidence>
<dbReference type="STRING" id="926556.Echvi_2904"/>
<dbReference type="HOGENOM" id="CLU_1872157_0_0_10"/>
<reference evidence="3" key="1">
    <citation type="submission" date="2012-02" db="EMBL/GenBank/DDBJ databases">
        <title>The complete genome of Echinicola vietnamensis DSM 17526.</title>
        <authorList>
            <person name="Lucas S."/>
            <person name="Copeland A."/>
            <person name="Lapidus A."/>
            <person name="Glavina del Rio T."/>
            <person name="Dalin E."/>
            <person name="Tice H."/>
            <person name="Bruce D."/>
            <person name="Goodwin L."/>
            <person name="Pitluck S."/>
            <person name="Peters L."/>
            <person name="Ovchinnikova G."/>
            <person name="Teshima H."/>
            <person name="Kyrpides N."/>
            <person name="Mavromatis K."/>
            <person name="Ivanova N."/>
            <person name="Brettin T."/>
            <person name="Detter J.C."/>
            <person name="Han C."/>
            <person name="Larimer F."/>
            <person name="Land M."/>
            <person name="Hauser L."/>
            <person name="Markowitz V."/>
            <person name="Cheng J.-F."/>
            <person name="Hugenholtz P."/>
            <person name="Woyke T."/>
            <person name="Wu D."/>
            <person name="Brambilla E."/>
            <person name="Klenk H.-P."/>
            <person name="Eisen J.A."/>
        </authorList>
    </citation>
    <scope>NUCLEOTIDE SEQUENCE [LARGE SCALE GENOMIC DNA]</scope>
    <source>
        <strain evidence="3">DSM 17526 / LMG 23754 / KMM 6221</strain>
    </source>
</reference>
<feature type="transmembrane region" description="Helical" evidence="1">
    <location>
        <begin position="36"/>
        <end position="56"/>
    </location>
</feature>
<evidence type="ECO:0008006" key="4">
    <source>
        <dbReference type="Google" id="ProtNLM"/>
    </source>
</evidence>
<dbReference type="RefSeq" id="WP_015266695.1">
    <property type="nucleotide sequence ID" value="NC_019904.1"/>
</dbReference>